<feature type="transmembrane region" description="Helical" evidence="1">
    <location>
        <begin position="20"/>
        <end position="38"/>
    </location>
</feature>
<reference evidence="2 3" key="1">
    <citation type="submission" date="2009-07" db="EMBL/GenBank/DDBJ databases">
        <authorList>
            <person name="Madupu R."/>
            <person name="Sebastian Y."/>
            <person name="Durkin A.S."/>
            <person name="Torralba M."/>
            <person name="Methe B."/>
            <person name="Sutton G.G."/>
            <person name="Strausberg R.L."/>
            <person name="Nelson K.E."/>
        </authorList>
    </citation>
    <scope>NUCLEOTIDE SEQUENCE [LARGE SCALE GENOMIC DNA]</scope>
    <source>
        <strain evidence="2 3">RM3277</strain>
    </source>
</reference>
<evidence type="ECO:0000313" key="2">
    <source>
        <dbReference type="EMBL" id="EET78862.1"/>
    </source>
</evidence>
<organism evidence="2 3">
    <name type="scientific">Campylobacter showae RM3277</name>
    <dbReference type="NCBI Taxonomy" id="553219"/>
    <lineage>
        <taxon>Bacteria</taxon>
        <taxon>Pseudomonadati</taxon>
        <taxon>Campylobacterota</taxon>
        <taxon>Epsilonproteobacteria</taxon>
        <taxon>Campylobacterales</taxon>
        <taxon>Campylobacteraceae</taxon>
        <taxon>Campylobacter</taxon>
    </lineage>
</organism>
<sequence>MIYFIGSDLGLLSKFRSKLGILFIKIRFWYLLLFFVNFKPIVKFDVGLFLSPHTKFP</sequence>
<keyword evidence="1" id="KW-0812">Transmembrane</keyword>
<accession>C6RI61</accession>
<comment type="caution">
    <text evidence="2">The sequence shown here is derived from an EMBL/GenBank/DDBJ whole genome shotgun (WGS) entry which is preliminary data.</text>
</comment>
<dbReference type="EMBL" id="ACVQ01000029">
    <property type="protein sequence ID" value="EET78862.1"/>
    <property type="molecule type" value="Genomic_DNA"/>
</dbReference>
<gene>
    <name evidence="2" type="ORF">CAMSH0001_0213</name>
</gene>
<proteinExistence type="predicted"/>
<dbReference type="AlphaFoldDB" id="C6RI61"/>
<keyword evidence="1" id="KW-1133">Transmembrane helix</keyword>
<keyword evidence="3" id="KW-1185">Reference proteome</keyword>
<keyword evidence="1" id="KW-0472">Membrane</keyword>
<protein>
    <submittedName>
        <fullName evidence="2">Uncharacterized protein</fullName>
    </submittedName>
</protein>
<dbReference type="Proteomes" id="UP000003107">
    <property type="component" value="Unassembled WGS sequence"/>
</dbReference>
<name>C6RI61_9BACT</name>
<evidence type="ECO:0000313" key="3">
    <source>
        <dbReference type="Proteomes" id="UP000003107"/>
    </source>
</evidence>
<evidence type="ECO:0000256" key="1">
    <source>
        <dbReference type="SAM" id="Phobius"/>
    </source>
</evidence>